<evidence type="ECO:0000313" key="4">
    <source>
        <dbReference type="Proteomes" id="UP001516400"/>
    </source>
</evidence>
<reference evidence="3 4" key="1">
    <citation type="journal article" date="2021" name="BMC Biol.">
        <title>Horizontally acquired antibacterial genes associated with adaptive radiation of ladybird beetles.</title>
        <authorList>
            <person name="Li H.S."/>
            <person name="Tang X.F."/>
            <person name="Huang Y.H."/>
            <person name="Xu Z.Y."/>
            <person name="Chen M.L."/>
            <person name="Du X.Y."/>
            <person name="Qiu B.Y."/>
            <person name="Chen P.T."/>
            <person name="Zhang W."/>
            <person name="Slipinski A."/>
            <person name="Escalona H.E."/>
            <person name="Waterhouse R.M."/>
            <person name="Zwick A."/>
            <person name="Pang H."/>
        </authorList>
    </citation>
    <scope>NUCLEOTIDE SEQUENCE [LARGE SCALE GENOMIC DNA]</scope>
    <source>
        <strain evidence="3">SYSU2018</strain>
    </source>
</reference>
<dbReference type="Gene3D" id="3.90.660.10">
    <property type="match status" value="1"/>
</dbReference>
<dbReference type="Gene3D" id="3.50.50.60">
    <property type="entry name" value="FAD/NAD(P)-binding domain"/>
    <property type="match status" value="1"/>
</dbReference>
<dbReference type="SUPFAM" id="SSF54373">
    <property type="entry name" value="FAD-linked reductases, C-terminal domain"/>
    <property type="match status" value="1"/>
</dbReference>
<feature type="chain" id="PRO_5044830642" description="Amine oxidase domain-containing protein" evidence="1">
    <location>
        <begin position="17"/>
        <end position="485"/>
    </location>
</feature>
<feature type="domain" description="Amine oxidase" evidence="2">
    <location>
        <begin position="27"/>
        <end position="475"/>
    </location>
</feature>
<evidence type="ECO:0000256" key="1">
    <source>
        <dbReference type="SAM" id="SignalP"/>
    </source>
</evidence>
<name>A0ABD2PB35_9CUCU</name>
<keyword evidence="4" id="KW-1185">Reference proteome</keyword>
<dbReference type="InterPro" id="IPR002937">
    <property type="entry name" value="Amino_oxidase"/>
</dbReference>
<evidence type="ECO:0000259" key="2">
    <source>
        <dbReference type="Pfam" id="PF01593"/>
    </source>
</evidence>
<dbReference type="InterPro" id="IPR036188">
    <property type="entry name" value="FAD/NAD-bd_sf"/>
</dbReference>
<comment type="caution">
    <text evidence="3">The sequence shown here is derived from an EMBL/GenBank/DDBJ whole genome shotgun (WGS) entry which is preliminary data.</text>
</comment>
<gene>
    <name evidence="3" type="ORF">HHI36_002170</name>
</gene>
<accession>A0ABD2PB35</accession>
<dbReference type="EMBL" id="JABFTP020000185">
    <property type="protein sequence ID" value="KAL3287705.1"/>
    <property type="molecule type" value="Genomic_DNA"/>
</dbReference>
<dbReference type="SUPFAM" id="SSF51905">
    <property type="entry name" value="FAD/NAD(P)-binding domain"/>
    <property type="match status" value="1"/>
</dbReference>
<dbReference type="AlphaFoldDB" id="A0ABD2PB35"/>
<protein>
    <recommendedName>
        <fullName evidence="2">Amine oxidase domain-containing protein</fullName>
    </recommendedName>
</protein>
<dbReference type="InterPro" id="IPR050281">
    <property type="entry name" value="Flavin_monoamine_oxidase"/>
</dbReference>
<feature type="signal peptide" evidence="1">
    <location>
        <begin position="1"/>
        <end position="16"/>
    </location>
</feature>
<sequence>MWKFLFCFLFIRYGTGEKIIIIGAGSSGIAAASKLLSHNISDFRILEAEDRIGGRIHSIHLGSAYVDLGAQYVHGMKNNLAYELAHNFVIPGNELNYTWMYYNGKRRVDDNLLNTLWDLTPETYEDGGSNVSVGDAFLSRYNSTVFNQYKNDTQMLTFAKDFIRICECSILGLEGSFSWFKPIATSSFQDCDGPNTLSWNGLGYKTILDLLLKNFPNKTGYDITNNLSLNTTVTKIIMEENSVKVKCADDSEYNTEYVLWTPSLGVLKHDHKSIFQPKLSDERINAIENFGFDGVMKIVFEFPNNWWGEEKYFWFVWNEKDKDDVIKDVSFGPVKNGDHWLSWFFHVGSAPNNSNVLIGWMVGPMVAETEKLTEEQMKNGTVYVMRKFLSNDFNVSEPIRVIHSKWCTDPKFRGTYSFETMDMSIKNISSPQRILQQPVFSTDGVPRIFFGGEATSPTRYGTVDGAIETGYREGNRLASILKNQD</sequence>
<dbReference type="PANTHER" id="PTHR10742">
    <property type="entry name" value="FLAVIN MONOAMINE OXIDASE"/>
    <property type="match status" value="1"/>
</dbReference>
<dbReference type="Proteomes" id="UP001516400">
    <property type="component" value="Unassembled WGS sequence"/>
</dbReference>
<evidence type="ECO:0000313" key="3">
    <source>
        <dbReference type="EMBL" id="KAL3287705.1"/>
    </source>
</evidence>
<proteinExistence type="predicted"/>
<dbReference type="Pfam" id="PF01593">
    <property type="entry name" value="Amino_oxidase"/>
    <property type="match status" value="1"/>
</dbReference>
<keyword evidence="1" id="KW-0732">Signal</keyword>
<organism evidence="3 4">
    <name type="scientific">Cryptolaemus montrouzieri</name>
    <dbReference type="NCBI Taxonomy" id="559131"/>
    <lineage>
        <taxon>Eukaryota</taxon>
        <taxon>Metazoa</taxon>
        <taxon>Ecdysozoa</taxon>
        <taxon>Arthropoda</taxon>
        <taxon>Hexapoda</taxon>
        <taxon>Insecta</taxon>
        <taxon>Pterygota</taxon>
        <taxon>Neoptera</taxon>
        <taxon>Endopterygota</taxon>
        <taxon>Coleoptera</taxon>
        <taxon>Polyphaga</taxon>
        <taxon>Cucujiformia</taxon>
        <taxon>Coccinelloidea</taxon>
        <taxon>Coccinellidae</taxon>
        <taxon>Scymninae</taxon>
        <taxon>Scymnini</taxon>
        <taxon>Cryptolaemus</taxon>
    </lineage>
</organism>
<dbReference type="PANTHER" id="PTHR10742:SF398">
    <property type="entry name" value="AMINE OXIDASE DOMAIN-CONTAINING PROTEIN-RELATED"/>
    <property type="match status" value="1"/>
</dbReference>